<organism evidence="2 3">
    <name type="scientific">Abyssibacter profundi</name>
    <dbReference type="NCBI Taxonomy" id="2182787"/>
    <lineage>
        <taxon>Bacteria</taxon>
        <taxon>Pseudomonadati</taxon>
        <taxon>Pseudomonadota</taxon>
        <taxon>Gammaproteobacteria</taxon>
        <taxon>Chromatiales</taxon>
        <taxon>Oceanococcaceae</taxon>
        <taxon>Abyssibacter</taxon>
    </lineage>
</organism>
<name>A0A363UIZ2_9GAMM</name>
<accession>A0A363UIZ2</accession>
<dbReference type="SUPFAM" id="SSF50341">
    <property type="entry name" value="CheW-like"/>
    <property type="match status" value="1"/>
</dbReference>
<evidence type="ECO:0000313" key="2">
    <source>
        <dbReference type="EMBL" id="PWN55388.1"/>
    </source>
</evidence>
<proteinExistence type="predicted"/>
<feature type="domain" description="CheW-like" evidence="1">
    <location>
        <begin position="35"/>
        <end position="176"/>
    </location>
</feature>
<sequence>MSSDVSTQSPYALLVSLERRLQAGAGEGGLQAVRTWTGLGLRLRDQLFVAPRADVREVLPPPRMTRVPNAPDWMRGVANVRGALYPIVDLGRLLGEDRYISTADTRLLLLNAETDPVAFLVDEVFGYRNFEPGDQRMRALDEAAPSVAPYLLGGFVRDGQPWLALSLHRAAEAGLEEQPMSGVAA</sequence>
<comment type="caution">
    <text evidence="2">The sequence shown here is derived from an EMBL/GenBank/DDBJ whole genome shotgun (WGS) entry which is preliminary data.</text>
</comment>
<protein>
    <submittedName>
        <fullName evidence="2">Chemotaxis protein CheW</fullName>
    </submittedName>
</protein>
<dbReference type="SMART" id="SM00260">
    <property type="entry name" value="CheW"/>
    <property type="match status" value="1"/>
</dbReference>
<dbReference type="Proteomes" id="UP000251800">
    <property type="component" value="Unassembled WGS sequence"/>
</dbReference>
<keyword evidence="3" id="KW-1185">Reference proteome</keyword>
<dbReference type="Gene3D" id="2.30.30.40">
    <property type="entry name" value="SH3 Domains"/>
    <property type="match status" value="1"/>
</dbReference>
<dbReference type="GO" id="GO:0006935">
    <property type="term" value="P:chemotaxis"/>
    <property type="evidence" value="ECO:0007669"/>
    <property type="project" value="InterPro"/>
</dbReference>
<dbReference type="RefSeq" id="WP_109720930.1">
    <property type="nucleotide sequence ID" value="NZ_QEQK01000011.1"/>
</dbReference>
<gene>
    <name evidence="2" type="ORF">DEH80_12970</name>
</gene>
<evidence type="ECO:0000259" key="1">
    <source>
        <dbReference type="PROSITE" id="PS50851"/>
    </source>
</evidence>
<dbReference type="Gene3D" id="2.40.50.180">
    <property type="entry name" value="CheA-289, Domain 4"/>
    <property type="match status" value="1"/>
</dbReference>
<evidence type="ECO:0000313" key="3">
    <source>
        <dbReference type="Proteomes" id="UP000251800"/>
    </source>
</evidence>
<dbReference type="GO" id="GO:0007165">
    <property type="term" value="P:signal transduction"/>
    <property type="evidence" value="ECO:0007669"/>
    <property type="project" value="InterPro"/>
</dbReference>
<dbReference type="PANTHER" id="PTHR22617:SF43">
    <property type="entry name" value="PROTEIN PILI"/>
    <property type="match status" value="1"/>
</dbReference>
<dbReference type="InterPro" id="IPR036061">
    <property type="entry name" value="CheW-like_dom_sf"/>
</dbReference>
<dbReference type="AlphaFoldDB" id="A0A363UIZ2"/>
<reference evidence="2 3" key="1">
    <citation type="submission" date="2018-05" db="EMBL/GenBank/DDBJ databases">
        <title>Abyssibacter profundi OUC007T gen. nov., sp. nov, a marine bacterium isolated from seawater of the Mariana Trench.</title>
        <authorList>
            <person name="Zhou S."/>
        </authorList>
    </citation>
    <scope>NUCLEOTIDE SEQUENCE [LARGE SCALE GENOMIC DNA]</scope>
    <source>
        <strain evidence="2 3">OUC007</strain>
    </source>
</reference>
<dbReference type="InterPro" id="IPR002545">
    <property type="entry name" value="CheW-lke_dom"/>
</dbReference>
<dbReference type="Pfam" id="PF01584">
    <property type="entry name" value="CheW"/>
    <property type="match status" value="1"/>
</dbReference>
<dbReference type="GO" id="GO:0005829">
    <property type="term" value="C:cytosol"/>
    <property type="evidence" value="ECO:0007669"/>
    <property type="project" value="TreeGrafter"/>
</dbReference>
<dbReference type="InterPro" id="IPR039315">
    <property type="entry name" value="CheW"/>
</dbReference>
<dbReference type="PANTHER" id="PTHR22617">
    <property type="entry name" value="CHEMOTAXIS SENSOR HISTIDINE KINASE-RELATED"/>
    <property type="match status" value="1"/>
</dbReference>
<dbReference type="EMBL" id="QEQK01000011">
    <property type="protein sequence ID" value="PWN55388.1"/>
    <property type="molecule type" value="Genomic_DNA"/>
</dbReference>
<dbReference type="PROSITE" id="PS50851">
    <property type="entry name" value="CHEW"/>
    <property type="match status" value="1"/>
</dbReference>
<dbReference type="OrthoDB" id="5298045at2"/>